<dbReference type="KEGG" id="tbi:Tbis_0338"/>
<keyword evidence="3" id="KW-1185">Reference proteome</keyword>
<protein>
    <submittedName>
        <fullName evidence="2">Uncharacterized protein</fullName>
    </submittedName>
</protein>
<dbReference type="EMBL" id="CP001874">
    <property type="protein sequence ID" value="ADG87069.1"/>
    <property type="molecule type" value="Genomic_DNA"/>
</dbReference>
<feature type="compositionally biased region" description="Low complexity" evidence="1">
    <location>
        <begin position="1"/>
        <end position="21"/>
    </location>
</feature>
<gene>
    <name evidence="2" type="ordered locus">Tbis_0338</name>
</gene>
<evidence type="ECO:0000256" key="1">
    <source>
        <dbReference type="SAM" id="MobiDB-lite"/>
    </source>
</evidence>
<evidence type="ECO:0000313" key="2">
    <source>
        <dbReference type="EMBL" id="ADG87069.1"/>
    </source>
</evidence>
<name>D6Y3P0_THEBD</name>
<dbReference type="RefSeq" id="WP_013130602.1">
    <property type="nucleotide sequence ID" value="NC_014165.1"/>
</dbReference>
<proteinExistence type="predicted"/>
<feature type="region of interest" description="Disordered" evidence="1">
    <location>
        <begin position="1"/>
        <end position="25"/>
    </location>
</feature>
<dbReference type="HOGENOM" id="CLU_169062_0_0_11"/>
<dbReference type="Proteomes" id="UP000006640">
    <property type="component" value="Chromosome"/>
</dbReference>
<reference evidence="2 3" key="1">
    <citation type="submission" date="2010-01" db="EMBL/GenBank/DDBJ databases">
        <title>The complete genome of Thermobispora bispora DSM 43833.</title>
        <authorList>
            <consortium name="US DOE Joint Genome Institute (JGI-PGF)"/>
            <person name="Lucas S."/>
            <person name="Copeland A."/>
            <person name="Lapidus A."/>
            <person name="Glavina del Rio T."/>
            <person name="Dalin E."/>
            <person name="Tice H."/>
            <person name="Bruce D."/>
            <person name="Goodwin L."/>
            <person name="Pitluck S."/>
            <person name="Kyrpides N."/>
            <person name="Mavromatis K."/>
            <person name="Ivanova N."/>
            <person name="Mikhailova N."/>
            <person name="Chertkov O."/>
            <person name="Brettin T."/>
            <person name="Detter J.C."/>
            <person name="Han C."/>
            <person name="Larimer F."/>
            <person name="Land M."/>
            <person name="Hauser L."/>
            <person name="Markowitz V."/>
            <person name="Cheng J.-F."/>
            <person name="Hugenholtz P."/>
            <person name="Woyke T."/>
            <person name="Wu D."/>
            <person name="Jando M."/>
            <person name="Schneider S."/>
            <person name="Klenk H.-P."/>
            <person name="Eisen J.A."/>
        </authorList>
    </citation>
    <scope>NUCLEOTIDE SEQUENCE [LARGE SCALE GENOMIC DNA]</scope>
    <source>
        <strain evidence="3">ATCC 19993 / DSM 43833 / CBS 139.67 / JCM 10125 / KCTC 9307 / NBRC 14880 / R51</strain>
    </source>
</reference>
<accession>D6Y3P0</accession>
<sequence length="114" mass="12889">MSGTTTTAAQTTGTTKSSKSAVPRVPCPAVHLPWREGAEELAWHESRRFARVRVVAWTCHEHRTTWYELCEAGGLAFIRRHDGRQAKPRVRESHAWPLAEARTMWVALLSGQVR</sequence>
<dbReference type="eggNOG" id="ENOG502ZS8X">
    <property type="taxonomic scope" value="Bacteria"/>
</dbReference>
<organism evidence="2 3">
    <name type="scientific">Thermobispora bispora (strain ATCC 19993 / DSM 43833 / CBS 139.67 / JCM 10125 / KCTC 9307 / NBRC 14880 / R51)</name>
    <dbReference type="NCBI Taxonomy" id="469371"/>
    <lineage>
        <taxon>Bacteria</taxon>
        <taxon>Bacillati</taxon>
        <taxon>Actinomycetota</taxon>
        <taxon>Actinomycetes</taxon>
        <taxon>Streptosporangiales</taxon>
        <taxon>Streptosporangiaceae</taxon>
        <taxon>Thermobispora</taxon>
    </lineage>
</organism>
<dbReference type="STRING" id="469371.Tbis_0338"/>
<evidence type="ECO:0000313" key="3">
    <source>
        <dbReference type="Proteomes" id="UP000006640"/>
    </source>
</evidence>
<dbReference type="AlphaFoldDB" id="D6Y3P0"/>